<dbReference type="SUPFAM" id="SSF55073">
    <property type="entry name" value="Nucleotide cyclase"/>
    <property type="match status" value="1"/>
</dbReference>
<dbReference type="InterPro" id="IPR029787">
    <property type="entry name" value="Nucleotide_cyclase"/>
</dbReference>
<dbReference type="InterPro" id="IPR000160">
    <property type="entry name" value="GGDEF_dom"/>
</dbReference>
<dbReference type="InterPro" id="IPR043128">
    <property type="entry name" value="Rev_trsase/Diguanyl_cyclase"/>
</dbReference>
<dbReference type="SMART" id="SM00091">
    <property type="entry name" value="PAS"/>
    <property type="match status" value="1"/>
</dbReference>
<dbReference type="EMBL" id="CP001649">
    <property type="protein sequence ID" value="ACS79293.1"/>
    <property type="molecule type" value="Genomic_DNA"/>
</dbReference>
<evidence type="ECO:0000259" key="4">
    <source>
        <dbReference type="PROSITE" id="PS50112"/>
    </source>
</evidence>
<dbReference type="PROSITE" id="PS50112">
    <property type="entry name" value="PAS"/>
    <property type="match status" value="1"/>
</dbReference>
<keyword evidence="3" id="KW-0175">Coiled coil</keyword>
<feature type="coiled-coil region" evidence="3">
    <location>
        <begin position="153"/>
        <end position="222"/>
    </location>
</feature>
<dbReference type="KEGG" id="dsa:Desal_1230"/>
<evidence type="ECO:0000256" key="3">
    <source>
        <dbReference type="SAM" id="Coils"/>
    </source>
</evidence>
<dbReference type="NCBIfam" id="TIGR00229">
    <property type="entry name" value="sensory_box"/>
    <property type="match status" value="1"/>
</dbReference>
<name>C6C1P7_MARSD</name>
<dbReference type="HOGENOM" id="CLU_000445_11_4_7"/>
<evidence type="ECO:0000313" key="6">
    <source>
        <dbReference type="EMBL" id="ACS79293.1"/>
    </source>
</evidence>
<dbReference type="FunFam" id="3.30.70.270:FF:000001">
    <property type="entry name" value="Diguanylate cyclase domain protein"/>
    <property type="match status" value="1"/>
</dbReference>
<dbReference type="EC" id="2.7.7.65" evidence="1"/>
<sequence>MKNLSCSRSIYSELAELRDKNKLLRNSLLSKCPDCGQFRFRELFSNAASAITILNKKGEIIFANSAFATITSYDQDEIIGKLLNEILVSEGDTEGREYLHNLFCGPAGKANLSIAITDKNNDPHYIDMSVSNIAATCDTPENCICIMQDVTSEKEAEHRREELIEELMEVKELQEDNAAQLATLLHELDEKNYALELEIAERKKAEQKLKESEERFKNLSITDQLTGLFNRRHMLDVAEKEIFKSRNTGHPLSIMLMDVDDFKMFNDTYGHAAGDDILEAIGKIIKNNIRATDKAFRYGGEEFMVILPETNGLEAIKVAENIRIALAEYEYHPKEGSPIHKTISIGVAEFTNDESLEKVIKRADDNMYRCKIKGKNRVYFSCE</sequence>
<dbReference type="SMART" id="SM00267">
    <property type="entry name" value="GGDEF"/>
    <property type="match status" value="1"/>
</dbReference>
<accession>C6C1P7</accession>
<dbReference type="OrthoDB" id="9812260at2"/>
<dbReference type="InterPro" id="IPR050469">
    <property type="entry name" value="Diguanylate_Cyclase"/>
</dbReference>
<dbReference type="PANTHER" id="PTHR45138:SF9">
    <property type="entry name" value="DIGUANYLATE CYCLASE DGCM-RELATED"/>
    <property type="match status" value="1"/>
</dbReference>
<dbReference type="CDD" id="cd01949">
    <property type="entry name" value="GGDEF"/>
    <property type="match status" value="1"/>
</dbReference>
<reference evidence="6 7" key="1">
    <citation type="submission" date="2009-06" db="EMBL/GenBank/DDBJ databases">
        <title>Complete sequence of Desulfovibrio salexigens DSM 2638.</title>
        <authorList>
            <consortium name="US DOE Joint Genome Institute"/>
            <person name="Lucas S."/>
            <person name="Copeland A."/>
            <person name="Lapidus A."/>
            <person name="Glavina del Rio T."/>
            <person name="Tice H."/>
            <person name="Bruce D."/>
            <person name="Goodwin L."/>
            <person name="Pitluck S."/>
            <person name="Munk A.C."/>
            <person name="Brettin T."/>
            <person name="Detter J.C."/>
            <person name="Han C."/>
            <person name="Tapia R."/>
            <person name="Larimer F."/>
            <person name="Land M."/>
            <person name="Hauser L."/>
            <person name="Kyrpides N."/>
            <person name="Anderson I."/>
            <person name="Wall J.D."/>
            <person name="Arkin A.P."/>
            <person name="Dehal P."/>
            <person name="Chivian D."/>
            <person name="Giles B."/>
            <person name="Hazen T.C."/>
        </authorList>
    </citation>
    <scope>NUCLEOTIDE SEQUENCE [LARGE SCALE GENOMIC DNA]</scope>
    <source>
        <strain evidence="7">ATCC 14822 / DSM 2638 / NCIMB 8403 / VKM B-1763</strain>
    </source>
</reference>
<dbReference type="InterPro" id="IPR035965">
    <property type="entry name" value="PAS-like_dom_sf"/>
</dbReference>
<dbReference type="SUPFAM" id="SSF55785">
    <property type="entry name" value="PYP-like sensor domain (PAS domain)"/>
    <property type="match status" value="1"/>
</dbReference>
<dbReference type="Gene3D" id="3.30.70.270">
    <property type="match status" value="1"/>
</dbReference>
<comment type="catalytic activity">
    <reaction evidence="2">
        <text>2 GTP = 3',3'-c-di-GMP + 2 diphosphate</text>
        <dbReference type="Rhea" id="RHEA:24898"/>
        <dbReference type="ChEBI" id="CHEBI:33019"/>
        <dbReference type="ChEBI" id="CHEBI:37565"/>
        <dbReference type="ChEBI" id="CHEBI:58805"/>
        <dbReference type="EC" id="2.7.7.65"/>
    </reaction>
</comment>
<dbReference type="CDD" id="cd00130">
    <property type="entry name" value="PAS"/>
    <property type="match status" value="1"/>
</dbReference>
<dbReference type="eggNOG" id="COG3706">
    <property type="taxonomic scope" value="Bacteria"/>
</dbReference>
<proteinExistence type="predicted"/>
<feature type="domain" description="PAS" evidence="4">
    <location>
        <begin position="36"/>
        <end position="106"/>
    </location>
</feature>
<dbReference type="Gene3D" id="3.30.450.20">
    <property type="entry name" value="PAS domain"/>
    <property type="match status" value="1"/>
</dbReference>
<organism evidence="6 7">
    <name type="scientific">Maridesulfovibrio salexigens (strain ATCC 14822 / DSM 2638 / NCIMB 8403 / VKM B-1763)</name>
    <name type="common">Desulfovibrio salexigens</name>
    <dbReference type="NCBI Taxonomy" id="526222"/>
    <lineage>
        <taxon>Bacteria</taxon>
        <taxon>Pseudomonadati</taxon>
        <taxon>Thermodesulfobacteriota</taxon>
        <taxon>Desulfovibrionia</taxon>
        <taxon>Desulfovibrionales</taxon>
        <taxon>Desulfovibrionaceae</taxon>
        <taxon>Maridesulfovibrio</taxon>
    </lineage>
</organism>
<evidence type="ECO:0000259" key="5">
    <source>
        <dbReference type="PROSITE" id="PS50887"/>
    </source>
</evidence>
<dbReference type="InterPro" id="IPR000014">
    <property type="entry name" value="PAS"/>
</dbReference>
<evidence type="ECO:0000256" key="1">
    <source>
        <dbReference type="ARBA" id="ARBA00012528"/>
    </source>
</evidence>
<dbReference type="Pfam" id="PF00990">
    <property type="entry name" value="GGDEF"/>
    <property type="match status" value="1"/>
</dbReference>
<protein>
    <recommendedName>
        <fullName evidence="1">diguanylate cyclase</fullName>
        <ecNumber evidence="1">2.7.7.65</ecNumber>
    </recommendedName>
</protein>
<evidence type="ECO:0000313" key="7">
    <source>
        <dbReference type="Proteomes" id="UP000002601"/>
    </source>
</evidence>
<dbReference type="PROSITE" id="PS50887">
    <property type="entry name" value="GGDEF"/>
    <property type="match status" value="1"/>
</dbReference>
<evidence type="ECO:0000256" key="2">
    <source>
        <dbReference type="ARBA" id="ARBA00034247"/>
    </source>
</evidence>
<gene>
    <name evidence="6" type="ordered locus">Desal_1230</name>
</gene>
<dbReference type="PANTHER" id="PTHR45138">
    <property type="entry name" value="REGULATORY COMPONENTS OF SENSORY TRANSDUCTION SYSTEM"/>
    <property type="match status" value="1"/>
</dbReference>
<dbReference type="GO" id="GO:0052621">
    <property type="term" value="F:diguanylate cyclase activity"/>
    <property type="evidence" value="ECO:0007669"/>
    <property type="project" value="UniProtKB-EC"/>
</dbReference>
<dbReference type="AlphaFoldDB" id="C6C1P7"/>
<dbReference type="Pfam" id="PF13426">
    <property type="entry name" value="PAS_9"/>
    <property type="match status" value="1"/>
</dbReference>
<dbReference type="STRING" id="526222.Desal_1230"/>
<dbReference type="RefSeq" id="WP_015851111.1">
    <property type="nucleotide sequence ID" value="NC_012881.1"/>
</dbReference>
<dbReference type="NCBIfam" id="TIGR00254">
    <property type="entry name" value="GGDEF"/>
    <property type="match status" value="1"/>
</dbReference>
<dbReference type="Proteomes" id="UP000002601">
    <property type="component" value="Chromosome"/>
</dbReference>
<keyword evidence="7" id="KW-1185">Reference proteome</keyword>
<feature type="domain" description="GGDEF" evidence="5">
    <location>
        <begin position="250"/>
        <end position="383"/>
    </location>
</feature>